<evidence type="ECO:0000256" key="2">
    <source>
        <dbReference type="SAM" id="MobiDB-lite"/>
    </source>
</evidence>
<dbReference type="InterPro" id="IPR000195">
    <property type="entry name" value="Rab-GAP-TBC_dom"/>
</dbReference>
<dbReference type="PANTHER" id="PTHR22957">
    <property type="entry name" value="TBC1 DOMAIN FAMILY MEMBER GTPASE-ACTIVATING PROTEIN"/>
    <property type="match status" value="1"/>
</dbReference>
<dbReference type="InterPro" id="IPR035969">
    <property type="entry name" value="Rab-GAP_TBC_sf"/>
</dbReference>
<dbReference type="Gene3D" id="1.10.472.80">
    <property type="entry name" value="Ypt/Rab-GAP domain of gyp1p, domain 3"/>
    <property type="match status" value="1"/>
</dbReference>
<dbReference type="VEuPathDB" id="TriTrypDB:TcIL3000_7_1780"/>
<evidence type="ECO:0000259" key="3">
    <source>
        <dbReference type="PROSITE" id="PS50086"/>
    </source>
</evidence>
<dbReference type="Gene3D" id="1.10.8.270">
    <property type="entry name" value="putative rabgap domain of human tbc1 domain family member 14 like domains"/>
    <property type="match status" value="1"/>
</dbReference>
<name>G0UPQ9_TRYCI</name>
<dbReference type="PANTHER" id="PTHR22957:SF502">
    <property type="entry name" value="SMALL G PROTEIN SIGNALING MODULATOR 2-RELATED"/>
    <property type="match status" value="1"/>
</dbReference>
<accession>G0UPQ9</accession>
<gene>
    <name evidence="4" type="ORF">TCIL3000_7_1780</name>
</gene>
<feature type="domain" description="Rab-GAP TBC" evidence="3">
    <location>
        <begin position="402"/>
        <end position="616"/>
    </location>
</feature>
<dbReference type="EMBL" id="HE575320">
    <property type="protein sequence ID" value="CCC91370.1"/>
    <property type="molecule type" value="Genomic_DNA"/>
</dbReference>
<feature type="compositionally biased region" description="Basic and acidic residues" evidence="2">
    <location>
        <begin position="209"/>
        <end position="219"/>
    </location>
</feature>
<protein>
    <submittedName>
        <fullName evidence="4">Uncharacterized protein TCIL3000_7_1780</fullName>
    </submittedName>
</protein>
<dbReference type="FunFam" id="1.10.8.270:FF:000146">
    <property type="entry name" value="GTPase activating protein, putative"/>
    <property type="match status" value="1"/>
</dbReference>
<reference evidence="4" key="1">
    <citation type="journal article" date="2012" name="Proc. Natl. Acad. Sci. U.S.A.">
        <title>Antigenic diversity is generated by distinct evolutionary mechanisms in African trypanosome species.</title>
        <authorList>
            <person name="Jackson A.P."/>
            <person name="Berry A."/>
            <person name="Aslett M."/>
            <person name="Allison H.C."/>
            <person name="Burton P."/>
            <person name="Vavrova-Anderson J."/>
            <person name="Brown R."/>
            <person name="Browne H."/>
            <person name="Corton N."/>
            <person name="Hauser H."/>
            <person name="Gamble J."/>
            <person name="Gilderthorp R."/>
            <person name="Marcello L."/>
            <person name="McQuillan J."/>
            <person name="Otto T.D."/>
            <person name="Quail M.A."/>
            <person name="Sanders M.J."/>
            <person name="van Tonder A."/>
            <person name="Ginger M.L."/>
            <person name="Field M.C."/>
            <person name="Barry J.D."/>
            <person name="Hertz-Fowler C."/>
            <person name="Berriman M."/>
        </authorList>
    </citation>
    <scope>NUCLEOTIDE SEQUENCE</scope>
    <source>
        <strain evidence="4">IL3000</strain>
    </source>
</reference>
<sequence>MCILKNDFVVQLLKQIEVDDVVSSLNHIAVRLPHGNPVGIIPGQLIIVKEKHRSTTIGSCSGEITTLLSPEESSYQSAVRGGDASAGEPLLLWVPHSSINSEFSHLVSRLCSPSPPVKDLHEREGCSGPRKWEHATAVRISCIDKIRRSIISNGVRCIEVYLLDTQSTISFVFQHGGLTKFLEEMRNLTPMVQSSFSIDDFIVYGEPERERSMEDHASEGEELAEGGVPGNFRSSHLRALPGTSSTVENASVSTFHAGGRMYGNNHCYRDVQKALYHSSGESGIIVKGATKVGSVLSSFLGFPTKSQEEVSSNALSSSLLLKLWCTTPAAQDDGKLLNKDKVTFECVVPDEKQLPYIPNSDKLRRMGPKLTVDDWNRCFVGEERRMVAEEFENVKRIAYMGGIETDIRLEVWCHTLHVYGKGVYSTESQRQDIREEYKHKYEVLTQQWKSIFPEQEENFAAFREAKVAIEKDVMRTDRSHPAFTDPCGEKLYMLRNVLMAHVMLNFDISYCQGMSDVLSPIALLSNTEVEAFMCFSCFFANRFKNCFQQDIMAGMEDCLESLRLLISFFVPPLFGHLKKVGADDMLFCLRWLLIFFKREFHLDDVMLLWDVILCCPYTDHFELFVAAALLEAFAPQILELSLTCDGLLKFVNDASHQLDVSHVIVLGQEFYAEVGRRIVDLDAEAVAGSEGRPTLEEVLRVIRDNQN</sequence>
<organism evidence="4">
    <name type="scientific">Trypanosoma congolense (strain IL3000)</name>
    <dbReference type="NCBI Taxonomy" id="1068625"/>
    <lineage>
        <taxon>Eukaryota</taxon>
        <taxon>Discoba</taxon>
        <taxon>Euglenozoa</taxon>
        <taxon>Kinetoplastea</taxon>
        <taxon>Metakinetoplastina</taxon>
        <taxon>Trypanosomatida</taxon>
        <taxon>Trypanosomatidae</taxon>
        <taxon>Trypanosoma</taxon>
        <taxon>Nannomonas</taxon>
    </lineage>
</organism>
<dbReference type="Pfam" id="PF00566">
    <property type="entry name" value="RabGAP-TBC"/>
    <property type="match status" value="1"/>
</dbReference>
<evidence type="ECO:0000256" key="1">
    <source>
        <dbReference type="ARBA" id="ARBA00022468"/>
    </source>
</evidence>
<dbReference type="AlphaFoldDB" id="G0UPQ9"/>
<keyword evidence="1" id="KW-0343">GTPase activation</keyword>
<dbReference type="SMART" id="SM00164">
    <property type="entry name" value="TBC"/>
    <property type="match status" value="1"/>
</dbReference>
<feature type="region of interest" description="Disordered" evidence="2">
    <location>
        <begin position="209"/>
        <end position="229"/>
    </location>
</feature>
<evidence type="ECO:0000313" key="4">
    <source>
        <dbReference type="EMBL" id="CCC91370.1"/>
    </source>
</evidence>
<dbReference type="PROSITE" id="PS50086">
    <property type="entry name" value="TBC_RABGAP"/>
    <property type="match status" value="1"/>
</dbReference>
<proteinExistence type="predicted"/>
<dbReference type="GO" id="GO:0005096">
    <property type="term" value="F:GTPase activator activity"/>
    <property type="evidence" value="ECO:0007669"/>
    <property type="project" value="UniProtKB-KW"/>
</dbReference>
<dbReference type="SUPFAM" id="SSF47923">
    <property type="entry name" value="Ypt/Rab-GAP domain of gyp1p"/>
    <property type="match status" value="2"/>
</dbReference>